<evidence type="ECO:0000259" key="9">
    <source>
        <dbReference type="Pfam" id="PF01979"/>
    </source>
</evidence>
<dbReference type="EMBL" id="CP031337">
    <property type="protein sequence ID" value="AXK39135.1"/>
    <property type="molecule type" value="Genomic_DNA"/>
</dbReference>
<dbReference type="AlphaFoldDB" id="A0A345Y5D3"/>
<comment type="function">
    <text evidence="8">Catalyzes the hydrolytic deamination of guanine, producing xanthine and ammonia.</text>
</comment>
<evidence type="ECO:0000256" key="6">
    <source>
        <dbReference type="ARBA" id="ARBA00022833"/>
    </source>
</evidence>
<dbReference type="NCBIfam" id="TIGR02967">
    <property type="entry name" value="guan_deamin"/>
    <property type="match status" value="1"/>
</dbReference>
<comment type="similarity">
    <text evidence="2 8">Belongs to the metallo-dependent hydrolases superfamily. ATZ/TRZ family.</text>
</comment>
<dbReference type="Proteomes" id="UP000254537">
    <property type="component" value="Chromosome"/>
</dbReference>
<reference evidence="10 11" key="1">
    <citation type="submission" date="2018-07" db="EMBL/GenBank/DDBJ databases">
        <title>Crenobacter cavernae sp. nov., isolated from a karst cave.</title>
        <authorList>
            <person name="Zhu H."/>
        </authorList>
    </citation>
    <scope>NUCLEOTIDE SEQUENCE [LARGE SCALE GENOMIC DNA]</scope>
    <source>
        <strain evidence="10 11">K1W11S-77</strain>
    </source>
</reference>
<dbReference type="SUPFAM" id="SSF51338">
    <property type="entry name" value="Composite domain of metallo-dependent hydrolases"/>
    <property type="match status" value="1"/>
</dbReference>
<evidence type="ECO:0000256" key="8">
    <source>
        <dbReference type="RuleBase" id="RU366009"/>
    </source>
</evidence>
<comment type="catalytic activity">
    <reaction evidence="8">
        <text>guanine + H2O + H(+) = xanthine + NH4(+)</text>
        <dbReference type="Rhea" id="RHEA:14665"/>
        <dbReference type="ChEBI" id="CHEBI:15377"/>
        <dbReference type="ChEBI" id="CHEBI:15378"/>
        <dbReference type="ChEBI" id="CHEBI:16235"/>
        <dbReference type="ChEBI" id="CHEBI:17712"/>
        <dbReference type="ChEBI" id="CHEBI:28938"/>
        <dbReference type="EC" id="3.5.4.3"/>
    </reaction>
</comment>
<dbReference type="EC" id="3.5.4.3" evidence="3 7"/>
<evidence type="ECO:0000313" key="10">
    <source>
        <dbReference type="EMBL" id="AXK39135.1"/>
    </source>
</evidence>
<dbReference type="InterPro" id="IPR006680">
    <property type="entry name" value="Amidohydro-rel"/>
</dbReference>
<evidence type="ECO:0000256" key="1">
    <source>
        <dbReference type="ARBA" id="ARBA00004984"/>
    </source>
</evidence>
<sequence>MLTAIRGAMLTFKDDPFEKAMKDCMVHESDAIILIEDGKIKDVGPAADMLKKVPAGVEITSYKDSVIVPGFIDTHVHYPQTQMIGAYGEQLLDWLNNYTFVAEQQFANKDHADEVAEVFLGECLKNGVTSATVYCTVFPQSVDAFFEAAEKRNMRVQAGKITMDRFAPEALLDTPQRAYDESAALAKKWHGRGRAEYVITPRFAPTSTPEQLEMVGQLARDFPTALIQSHVSENVSEVEWVKSLFPDCGSYTGVYDKYGLMRERAIYGHGIHLTEEELEIFHATGAAVAHCPTSNFFLGSGAFNVKKAKESRRPIKVGLATDLGAGTSFSMLQTLNEAYKAAQLNGNALSAGHAYYLASRGSAQAIGLEDKIGSIAPGFEADLAVIDLYSTPIISYRMKYAKDFAEALFIQMTLGDDRAISATYVAGKKVYDRDAAR</sequence>
<comment type="pathway">
    <text evidence="1 8">Purine metabolism; guanine degradation; xanthine from guanine: step 1/1.</text>
</comment>
<dbReference type="OrthoDB" id="3189065at2"/>
<dbReference type="Gene3D" id="3.20.20.140">
    <property type="entry name" value="Metal-dependent hydrolases"/>
    <property type="match status" value="1"/>
</dbReference>
<evidence type="ECO:0000313" key="11">
    <source>
        <dbReference type="Proteomes" id="UP000254537"/>
    </source>
</evidence>
<dbReference type="RefSeq" id="WP_115433070.1">
    <property type="nucleotide sequence ID" value="NZ_CP031337.1"/>
</dbReference>
<dbReference type="KEGG" id="ccah:DWG20_06645"/>
<keyword evidence="5 8" id="KW-0378">Hydrolase</keyword>
<dbReference type="GO" id="GO:0008892">
    <property type="term" value="F:guanine deaminase activity"/>
    <property type="evidence" value="ECO:0007669"/>
    <property type="project" value="UniProtKB-UniRule"/>
</dbReference>
<evidence type="ECO:0000256" key="3">
    <source>
        <dbReference type="ARBA" id="ARBA00012781"/>
    </source>
</evidence>
<dbReference type="GO" id="GO:0006147">
    <property type="term" value="P:guanine catabolic process"/>
    <property type="evidence" value="ECO:0007669"/>
    <property type="project" value="UniProtKB-UniRule"/>
</dbReference>
<name>A0A345Y5D3_9NEIS</name>
<dbReference type="PANTHER" id="PTHR11271">
    <property type="entry name" value="GUANINE DEAMINASE"/>
    <property type="match status" value="1"/>
</dbReference>
<dbReference type="PANTHER" id="PTHR11271:SF6">
    <property type="entry name" value="GUANINE DEAMINASE"/>
    <property type="match status" value="1"/>
</dbReference>
<dbReference type="UniPathway" id="UPA00603">
    <property type="reaction ID" value="UER00660"/>
</dbReference>
<dbReference type="InterPro" id="IPR011059">
    <property type="entry name" value="Metal-dep_hydrolase_composite"/>
</dbReference>
<accession>A0A345Y5D3</accession>
<evidence type="ECO:0000256" key="7">
    <source>
        <dbReference type="NCBIfam" id="TIGR02967"/>
    </source>
</evidence>
<dbReference type="InterPro" id="IPR032466">
    <property type="entry name" value="Metal_Hydrolase"/>
</dbReference>
<dbReference type="GO" id="GO:0005829">
    <property type="term" value="C:cytosol"/>
    <property type="evidence" value="ECO:0007669"/>
    <property type="project" value="TreeGrafter"/>
</dbReference>
<keyword evidence="4 8" id="KW-0479">Metal-binding</keyword>
<dbReference type="InterPro" id="IPR051607">
    <property type="entry name" value="Metallo-dep_hydrolases"/>
</dbReference>
<dbReference type="GO" id="GO:0008270">
    <property type="term" value="F:zinc ion binding"/>
    <property type="evidence" value="ECO:0007669"/>
    <property type="project" value="UniProtKB-UniRule"/>
</dbReference>
<comment type="cofactor">
    <cofactor evidence="8">
        <name>Zn(2+)</name>
        <dbReference type="ChEBI" id="CHEBI:29105"/>
    </cofactor>
    <text evidence="8">Binds 1 zinc ion per subunit.</text>
</comment>
<dbReference type="SUPFAM" id="SSF51556">
    <property type="entry name" value="Metallo-dependent hydrolases"/>
    <property type="match status" value="1"/>
</dbReference>
<dbReference type="NCBIfam" id="NF006679">
    <property type="entry name" value="PRK09228.1"/>
    <property type="match status" value="1"/>
</dbReference>
<dbReference type="FunFam" id="3.20.20.140:FF:000022">
    <property type="entry name" value="Guanine deaminase"/>
    <property type="match status" value="1"/>
</dbReference>
<dbReference type="Gene3D" id="2.30.40.10">
    <property type="entry name" value="Urease, subunit C, domain 1"/>
    <property type="match status" value="1"/>
</dbReference>
<keyword evidence="6 8" id="KW-0862">Zinc</keyword>
<evidence type="ECO:0000256" key="5">
    <source>
        <dbReference type="ARBA" id="ARBA00022801"/>
    </source>
</evidence>
<organism evidence="10 11">
    <name type="scientific">Crenobacter cavernae</name>
    <dbReference type="NCBI Taxonomy" id="2290923"/>
    <lineage>
        <taxon>Bacteria</taxon>
        <taxon>Pseudomonadati</taxon>
        <taxon>Pseudomonadota</taxon>
        <taxon>Betaproteobacteria</taxon>
        <taxon>Neisseriales</taxon>
        <taxon>Neisseriaceae</taxon>
        <taxon>Crenobacter</taxon>
    </lineage>
</organism>
<evidence type="ECO:0000256" key="2">
    <source>
        <dbReference type="ARBA" id="ARBA00006745"/>
    </source>
</evidence>
<dbReference type="CDD" id="cd01303">
    <property type="entry name" value="GDEase"/>
    <property type="match status" value="1"/>
</dbReference>
<proteinExistence type="inferred from homology"/>
<dbReference type="Pfam" id="PF01979">
    <property type="entry name" value="Amidohydro_1"/>
    <property type="match status" value="1"/>
</dbReference>
<feature type="domain" description="Amidohydrolase-related" evidence="9">
    <location>
        <begin position="66"/>
        <end position="430"/>
    </location>
</feature>
<evidence type="ECO:0000256" key="4">
    <source>
        <dbReference type="ARBA" id="ARBA00022723"/>
    </source>
</evidence>
<gene>
    <name evidence="10" type="primary">guaD</name>
    <name evidence="10" type="ORF">DWG20_06645</name>
</gene>
<dbReference type="InterPro" id="IPR014311">
    <property type="entry name" value="Guanine_deaminase"/>
</dbReference>
<protein>
    <recommendedName>
        <fullName evidence="3 7">Guanine deaminase</fullName>
        <shortName evidence="8">Guanase</shortName>
        <ecNumber evidence="3 7">3.5.4.3</ecNumber>
    </recommendedName>
    <alternativeName>
        <fullName evidence="8">Guanine aminohydrolase</fullName>
    </alternativeName>
</protein>